<comment type="caution">
    <text evidence="2">The sequence shown here is derived from an EMBL/GenBank/DDBJ whole genome shotgun (WGS) entry which is preliminary data.</text>
</comment>
<evidence type="ECO:0000256" key="1">
    <source>
        <dbReference type="SAM" id="MobiDB-lite"/>
    </source>
</evidence>
<keyword evidence="3" id="KW-1185">Reference proteome</keyword>
<feature type="region of interest" description="Disordered" evidence="1">
    <location>
        <begin position="151"/>
        <end position="234"/>
    </location>
</feature>
<reference evidence="2" key="1">
    <citation type="submission" date="2021-06" db="EMBL/GenBank/DDBJ databases">
        <authorList>
            <person name="Kallberg Y."/>
            <person name="Tangrot J."/>
            <person name="Rosling A."/>
        </authorList>
    </citation>
    <scope>NUCLEOTIDE SEQUENCE</scope>
    <source>
        <strain evidence="2">MA453B</strain>
    </source>
</reference>
<sequence length="533" mass="60070">MDESKLTQFDVKEYKEISDEAVSADLDVNVDGFDIFSHMLFLKPSTIIDNEFVSIRSTISPGTSATSHNEVKRLITLLEKHKNDIENILSPKQVYAIGPDFLQGCTIPHIACWVNGALINEDIERLSNIFDNEFEIVVIHLDTEYSNSFSYKTQQSGDKNESKGKRNGDDSGQNDYNRNNKENNHEDKGSNEKNSGEANEKNGDEGNRRNGERSSKKSDDDGYEGSSEDDNNKYLSVASTATAKVAGTNSEIEQDFSINARVWANISNKHNGQSIKFEVFLFDCRTGEPLSSQWKLLKGKATAYIFDSIEISVSPDPRKVGAIMPKDAYEPLLPNQETERSKGKETSKSLGGKVGCEIGTTSKFVAEANLNCSAKNTHNNKSVTSEWNLKTIGNNKSGICWSYKYTADENASYRFDFPCNSHHRGEWVIENMVGFRIVIKQVLRYVLIKGDTKNKKVINIAQCPKMAHTLEIYFKTIKNFNDDFAALRKWHFKQEDLTVTLKDIKDVNLVANDTQNDSKLMDIDRGFMEIDQI</sequence>
<dbReference type="AlphaFoldDB" id="A0A9N9H1N7"/>
<feature type="compositionally biased region" description="Basic and acidic residues" evidence="1">
    <location>
        <begin position="158"/>
        <end position="169"/>
    </location>
</feature>
<dbReference type="Proteomes" id="UP000789405">
    <property type="component" value="Unassembled WGS sequence"/>
</dbReference>
<name>A0A9N9H1N7_9GLOM</name>
<organism evidence="2 3">
    <name type="scientific">Dentiscutata erythropus</name>
    <dbReference type="NCBI Taxonomy" id="1348616"/>
    <lineage>
        <taxon>Eukaryota</taxon>
        <taxon>Fungi</taxon>
        <taxon>Fungi incertae sedis</taxon>
        <taxon>Mucoromycota</taxon>
        <taxon>Glomeromycotina</taxon>
        <taxon>Glomeromycetes</taxon>
        <taxon>Diversisporales</taxon>
        <taxon>Gigasporaceae</taxon>
        <taxon>Dentiscutata</taxon>
    </lineage>
</organism>
<gene>
    <name evidence="2" type="ORF">DERYTH_LOCUS10136</name>
</gene>
<accession>A0A9N9H1N7</accession>
<proteinExistence type="predicted"/>
<dbReference type="EMBL" id="CAJVPY010005776">
    <property type="protein sequence ID" value="CAG8650144.1"/>
    <property type="molecule type" value="Genomic_DNA"/>
</dbReference>
<protein>
    <submittedName>
        <fullName evidence="2">23720_t:CDS:1</fullName>
    </submittedName>
</protein>
<feature type="compositionally biased region" description="Basic and acidic residues" evidence="1">
    <location>
        <begin position="178"/>
        <end position="220"/>
    </location>
</feature>
<evidence type="ECO:0000313" key="2">
    <source>
        <dbReference type="EMBL" id="CAG8650144.1"/>
    </source>
</evidence>
<evidence type="ECO:0000313" key="3">
    <source>
        <dbReference type="Proteomes" id="UP000789405"/>
    </source>
</evidence>
<dbReference type="OrthoDB" id="2424486at2759"/>